<evidence type="ECO:0000313" key="2">
    <source>
        <dbReference type="Proteomes" id="UP000298663"/>
    </source>
</evidence>
<dbReference type="Proteomes" id="UP000298663">
    <property type="component" value="Unassembled WGS sequence"/>
</dbReference>
<gene>
    <name evidence="1" type="ORF">L596_021862</name>
</gene>
<sequence>MTTSNKIPKLNSTSLNWQLMCLTSSKTVTSSISSTKRLKKTNKQLGNLIKSSRKIALFITNYRSTIM</sequence>
<organism evidence="1 2">
    <name type="scientific">Steinernema carpocapsae</name>
    <name type="common">Entomopathogenic nematode</name>
    <dbReference type="NCBI Taxonomy" id="34508"/>
    <lineage>
        <taxon>Eukaryota</taxon>
        <taxon>Metazoa</taxon>
        <taxon>Ecdysozoa</taxon>
        <taxon>Nematoda</taxon>
        <taxon>Chromadorea</taxon>
        <taxon>Rhabditida</taxon>
        <taxon>Tylenchina</taxon>
        <taxon>Panagrolaimomorpha</taxon>
        <taxon>Strongyloidoidea</taxon>
        <taxon>Steinernematidae</taxon>
        <taxon>Steinernema</taxon>
    </lineage>
</organism>
<keyword evidence="2" id="KW-1185">Reference proteome</keyword>
<reference evidence="1 2" key="1">
    <citation type="journal article" date="2015" name="Genome Biol.">
        <title>Comparative genomics of Steinernema reveals deeply conserved gene regulatory networks.</title>
        <authorList>
            <person name="Dillman A.R."/>
            <person name="Macchietto M."/>
            <person name="Porter C.F."/>
            <person name="Rogers A."/>
            <person name="Williams B."/>
            <person name="Antoshechkin I."/>
            <person name="Lee M.M."/>
            <person name="Goodwin Z."/>
            <person name="Lu X."/>
            <person name="Lewis E.E."/>
            <person name="Goodrich-Blair H."/>
            <person name="Stock S.P."/>
            <person name="Adams B.J."/>
            <person name="Sternberg P.W."/>
            <person name="Mortazavi A."/>
        </authorList>
    </citation>
    <scope>NUCLEOTIDE SEQUENCE [LARGE SCALE GENOMIC DNA]</scope>
    <source>
        <strain evidence="1 2">ALL</strain>
    </source>
</reference>
<evidence type="ECO:0000313" key="1">
    <source>
        <dbReference type="EMBL" id="TKR69752.1"/>
    </source>
</evidence>
<name>A0A4U5MKD5_STECR</name>
<accession>A0A4U5MKD5</accession>
<proteinExistence type="predicted"/>
<protein>
    <submittedName>
        <fullName evidence="1">Uncharacterized protein</fullName>
    </submittedName>
</protein>
<reference evidence="1 2" key="2">
    <citation type="journal article" date="2019" name="G3 (Bethesda)">
        <title>Hybrid Assembly of the Genome of the Entomopathogenic Nematode Steinernema carpocapsae Identifies the X-Chromosome.</title>
        <authorList>
            <person name="Serra L."/>
            <person name="Macchietto M."/>
            <person name="Macias-Munoz A."/>
            <person name="McGill C.J."/>
            <person name="Rodriguez I.M."/>
            <person name="Rodriguez B."/>
            <person name="Murad R."/>
            <person name="Mortazavi A."/>
        </authorList>
    </citation>
    <scope>NUCLEOTIDE SEQUENCE [LARGE SCALE GENOMIC DNA]</scope>
    <source>
        <strain evidence="1 2">ALL</strain>
    </source>
</reference>
<dbReference type="EMBL" id="AZBU02000007">
    <property type="protein sequence ID" value="TKR69752.1"/>
    <property type="molecule type" value="Genomic_DNA"/>
</dbReference>
<comment type="caution">
    <text evidence="1">The sequence shown here is derived from an EMBL/GenBank/DDBJ whole genome shotgun (WGS) entry which is preliminary data.</text>
</comment>
<dbReference type="AlphaFoldDB" id="A0A4U5MKD5"/>